<organism evidence="2 3">
    <name type="scientific">Streblomastix strix</name>
    <dbReference type="NCBI Taxonomy" id="222440"/>
    <lineage>
        <taxon>Eukaryota</taxon>
        <taxon>Metamonada</taxon>
        <taxon>Preaxostyla</taxon>
        <taxon>Oxymonadida</taxon>
        <taxon>Streblomastigidae</taxon>
        <taxon>Streblomastix</taxon>
    </lineage>
</organism>
<dbReference type="Proteomes" id="UP000324800">
    <property type="component" value="Unassembled WGS sequence"/>
</dbReference>
<gene>
    <name evidence="2" type="ORF">EZS28_022335</name>
</gene>
<protein>
    <submittedName>
        <fullName evidence="2">Uncharacterized protein</fullName>
    </submittedName>
</protein>
<sequence length="517" mass="56096">MINGYSQDIGQLQADVIVINTELARQTHFRGYFTTNDEILELTNPAIGDYTYSAEDLLVWDYDGSQWIETDKIVPDQMTPASDANPLSDDTVTAGTSAEYSSGDHIHPLNISTSVPISDTADGTVGTSVNYSRSDHSHPINISTSIAPQDSTSGSVGTANQYARSDHSHPINVETNTSNIPIVNGVGANGSSALYARQDHVHPQQLTYDGNVTATKFIKTGGTANDVLLADGSTKQSSIASKTFTVIDPEQYVKLCTNLAVNSTTDNSIKFEVTTRTGFGQLQFNQHWTTVYGISEYQYLFIPTLATGISKAWILYFNDGVDRYGELWCKIDYYSYNIYIYATEVSAFQALSVTLQLMVPLMKVLEQAETQQIYEVIYSSTGNNGVNQLGFIIVKAAYEGTNSGLQINQYGNVLNFYGKMSSGNIQINPTATGYDDGLRISRADPTSTGNSSIQLGCSRTSTTGSIDGQWTIFTPPSSSTNNPQNFVIAVSSQAGDNNRGLQISADGNTLTFNGRQL</sequence>
<evidence type="ECO:0000256" key="1">
    <source>
        <dbReference type="SAM" id="MobiDB-lite"/>
    </source>
</evidence>
<dbReference type="AlphaFoldDB" id="A0A5J4VHN2"/>
<evidence type="ECO:0000313" key="3">
    <source>
        <dbReference type="Proteomes" id="UP000324800"/>
    </source>
</evidence>
<evidence type="ECO:0000313" key="2">
    <source>
        <dbReference type="EMBL" id="KAA6382137.1"/>
    </source>
</evidence>
<feature type="compositionally biased region" description="Polar residues" evidence="1">
    <location>
        <begin position="140"/>
        <end position="162"/>
    </location>
</feature>
<dbReference type="EMBL" id="SNRW01006943">
    <property type="protein sequence ID" value="KAA6382137.1"/>
    <property type="molecule type" value="Genomic_DNA"/>
</dbReference>
<reference evidence="2 3" key="1">
    <citation type="submission" date="2019-03" db="EMBL/GenBank/DDBJ databases">
        <title>Single cell metagenomics reveals metabolic interactions within the superorganism composed of flagellate Streblomastix strix and complex community of Bacteroidetes bacteria on its surface.</title>
        <authorList>
            <person name="Treitli S.C."/>
            <person name="Kolisko M."/>
            <person name="Husnik F."/>
            <person name="Keeling P."/>
            <person name="Hampl V."/>
        </authorList>
    </citation>
    <scope>NUCLEOTIDE SEQUENCE [LARGE SCALE GENOMIC DNA]</scope>
    <source>
        <strain evidence="2">ST1C</strain>
    </source>
</reference>
<feature type="region of interest" description="Disordered" evidence="1">
    <location>
        <begin position="132"/>
        <end position="162"/>
    </location>
</feature>
<proteinExistence type="predicted"/>
<comment type="caution">
    <text evidence="2">The sequence shown here is derived from an EMBL/GenBank/DDBJ whole genome shotgun (WGS) entry which is preliminary data.</text>
</comment>
<accession>A0A5J4VHN2</accession>
<name>A0A5J4VHN2_9EUKA</name>